<protein>
    <submittedName>
        <fullName evidence="8">SPASM domain-containing protein</fullName>
    </submittedName>
</protein>
<dbReference type="InterPro" id="IPR007197">
    <property type="entry name" value="rSAM"/>
</dbReference>
<dbReference type="RefSeq" id="WP_323576559.1">
    <property type="nucleotide sequence ID" value="NZ_JAYGJQ010000002.1"/>
</dbReference>
<dbReference type="NCBIfam" id="TIGR04085">
    <property type="entry name" value="rSAM_more_4Fe4S"/>
    <property type="match status" value="1"/>
</dbReference>
<accession>A0ABU5VUG9</accession>
<feature type="domain" description="4Fe4S-binding SPASM" evidence="7">
    <location>
        <begin position="168"/>
        <end position="234"/>
    </location>
</feature>
<keyword evidence="4" id="KW-0408">Iron</keyword>
<evidence type="ECO:0000313" key="9">
    <source>
        <dbReference type="Proteomes" id="UP001302274"/>
    </source>
</evidence>
<comment type="caution">
    <text evidence="8">The sequence shown here is derived from an EMBL/GenBank/DDBJ whole genome shotgun (WGS) entry which is preliminary data.</text>
</comment>
<organism evidence="8 9">
    <name type="scientific">Bacteriovorax antarcticus</name>
    <dbReference type="NCBI Taxonomy" id="3088717"/>
    <lineage>
        <taxon>Bacteria</taxon>
        <taxon>Pseudomonadati</taxon>
        <taxon>Bdellovibrionota</taxon>
        <taxon>Bacteriovoracia</taxon>
        <taxon>Bacteriovoracales</taxon>
        <taxon>Bacteriovoracaceae</taxon>
        <taxon>Bacteriovorax</taxon>
    </lineage>
</organism>
<dbReference type="CDD" id="cd01335">
    <property type="entry name" value="Radical_SAM"/>
    <property type="match status" value="1"/>
</dbReference>
<dbReference type="SFLD" id="SFLDS00029">
    <property type="entry name" value="Radical_SAM"/>
    <property type="match status" value="1"/>
</dbReference>
<dbReference type="SUPFAM" id="SSF102114">
    <property type="entry name" value="Radical SAM enzymes"/>
    <property type="match status" value="1"/>
</dbReference>
<keyword evidence="5" id="KW-0411">Iron-sulfur</keyword>
<dbReference type="InterPro" id="IPR058240">
    <property type="entry name" value="rSAM_sf"/>
</dbReference>
<dbReference type="SFLD" id="SFLDG01067">
    <property type="entry name" value="SPASM/twitch_domain_containing"/>
    <property type="match status" value="1"/>
</dbReference>
<evidence type="ECO:0000256" key="1">
    <source>
        <dbReference type="ARBA" id="ARBA00001966"/>
    </source>
</evidence>
<proteinExistence type="predicted"/>
<dbReference type="PANTHER" id="PTHR11228:SF7">
    <property type="entry name" value="PQQA PEPTIDE CYCLASE"/>
    <property type="match status" value="1"/>
</dbReference>
<dbReference type="Pfam" id="PF04055">
    <property type="entry name" value="Radical_SAM"/>
    <property type="match status" value="1"/>
</dbReference>
<evidence type="ECO:0000313" key="8">
    <source>
        <dbReference type="EMBL" id="MEA9356703.1"/>
    </source>
</evidence>
<dbReference type="InterPro" id="IPR023885">
    <property type="entry name" value="4Fe4S-binding_SPASM_dom"/>
</dbReference>
<evidence type="ECO:0000256" key="2">
    <source>
        <dbReference type="ARBA" id="ARBA00022691"/>
    </source>
</evidence>
<reference evidence="8 9" key="1">
    <citation type="submission" date="2023-11" db="EMBL/GenBank/DDBJ databases">
        <title>A Novel Polar Bacteriovorax (B. antarcticus) Isolated from the Biocrust in Antarctica.</title>
        <authorList>
            <person name="Mun W."/>
            <person name="Choi S.Y."/>
            <person name="Mitchell R.J."/>
        </authorList>
    </citation>
    <scope>NUCLEOTIDE SEQUENCE [LARGE SCALE GENOMIC DNA]</scope>
    <source>
        <strain evidence="8 9">PP10</strain>
    </source>
</reference>
<evidence type="ECO:0000259" key="7">
    <source>
        <dbReference type="Pfam" id="PF13186"/>
    </source>
</evidence>
<dbReference type="Gene3D" id="3.20.20.70">
    <property type="entry name" value="Aldolase class I"/>
    <property type="match status" value="1"/>
</dbReference>
<dbReference type="PANTHER" id="PTHR11228">
    <property type="entry name" value="RADICAL SAM DOMAIN PROTEIN"/>
    <property type="match status" value="1"/>
</dbReference>
<name>A0ABU5VUG9_9BACT</name>
<gene>
    <name evidence="8" type="ORF">SHI21_10830</name>
</gene>
<dbReference type="Proteomes" id="UP001302274">
    <property type="component" value="Unassembled WGS sequence"/>
</dbReference>
<feature type="domain" description="Radical SAM core" evidence="6">
    <location>
        <begin position="7"/>
        <end position="110"/>
    </location>
</feature>
<evidence type="ECO:0000256" key="4">
    <source>
        <dbReference type="ARBA" id="ARBA00023004"/>
    </source>
</evidence>
<keyword evidence="2" id="KW-0949">S-adenosyl-L-methionine</keyword>
<dbReference type="EMBL" id="JAYGJQ010000002">
    <property type="protein sequence ID" value="MEA9356703.1"/>
    <property type="molecule type" value="Genomic_DNA"/>
</dbReference>
<dbReference type="Pfam" id="PF13186">
    <property type="entry name" value="SPASM"/>
    <property type="match status" value="1"/>
</dbReference>
<comment type="cofactor">
    <cofactor evidence="1">
        <name>[4Fe-4S] cluster</name>
        <dbReference type="ChEBI" id="CHEBI:49883"/>
    </cofactor>
</comment>
<evidence type="ECO:0000259" key="6">
    <source>
        <dbReference type="Pfam" id="PF04055"/>
    </source>
</evidence>
<keyword evidence="3" id="KW-0479">Metal-binding</keyword>
<keyword evidence="9" id="KW-1185">Reference proteome</keyword>
<evidence type="ECO:0000256" key="5">
    <source>
        <dbReference type="ARBA" id="ARBA00023014"/>
    </source>
</evidence>
<evidence type="ECO:0000256" key="3">
    <source>
        <dbReference type="ARBA" id="ARBA00022723"/>
    </source>
</evidence>
<sequence length="244" mass="28112">MFNAIEIEINHGCNKACSYCPVSTLERIEKGHMSLEVYEELISQLKDLNYEGRISYDFYNEPTLSPHLENYIVLAKAALPKTSVELYSNGTLLSLERFKKLNAAGVDKFIITKHEGIGTYIFEDTMTKLSAAEMSKIQYRDFTELRLTNRGGVLPHIPHETEAINLPCMIPSMMMTVTVNGNVVPCFEDFYQKNQMGNIMEKKIKDIWLSENYVYFRKKLFFGKRAEFEACKDCSRLEVLPWAN</sequence>
<dbReference type="InterPro" id="IPR050377">
    <property type="entry name" value="Radical_SAM_PqqE_MftC-like"/>
</dbReference>
<dbReference type="InterPro" id="IPR013785">
    <property type="entry name" value="Aldolase_TIM"/>
</dbReference>